<name>A0A0F9JJL7_9ZZZZ</name>
<evidence type="ECO:0000256" key="3">
    <source>
        <dbReference type="ARBA" id="ARBA00012163"/>
    </source>
</evidence>
<evidence type="ECO:0000256" key="7">
    <source>
        <dbReference type="ARBA" id="ARBA00022839"/>
    </source>
</evidence>
<evidence type="ECO:0000256" key="1">
    <source>
        <dbReference type="ARBA" id="ARBA00001849"/>
    </source>
</evidence>
<evidence type="ECO:0000256" key="6">
    <source>
        <dbReference type="ARBA" id="ARBA00022801"/>
    </source>
</evidence>
<dbReference type="InterPro" id="IPR050180">
    <property type="entry name" value="RNR_Ribonuclease"/>
</dbReference>
<feature type="domain" description="S1 motif" evidence="9">
    <location>
        <begin position="618"/>
        <end position="698"/>
    </location>
</feature>
<reference evidence="10" key="1">
    <citation type="journal article" date="2015" name="Nature">
        <title>Complex archaea that bridge the gap between prokaryotes and eukaryotes.</title>
        <authorList>
            <person name="Spang A."/>
            <person name="Saw J.H."/>
            <person name="Jorgensen S.L."/>
            <person name="Zaremba-Niedzwiedzka K."/>
            <person name="Martijn J."/>
            <person name="Lind A.E."/>
            <person name="van Eijk R."/>
            <person name="Schleper C."/>
            <person name="Guy L."/>
            <person name="Ettema T.J."/>
        </authorList>
    </citation>
    <scope>NUCLEOTIDE SEQUENCE</scope>
</reference>
<proteinExistence type="inferred from homology"/>
<comment type="caution">
    <text evidence="10">The sequence shown here is derived from an EMBL/GenBank/DDBJ whole genome shotgun (WGS) entry which is preliminary data.</text>
</comment>
<dbReference type="SMART" id="SM00316">
    <property type="entry name" value="S1"/>
    <property type="match status" value="1"/>
</dbReference>
<evidence type="ECO:0000313" key="10">
    <source>
        <dbReference type="EMBL" id="KKM69773.1"/>
    </source>
</evidence>
<dbReference type="GO" id="GO:0008859">
    <property type="term" value="F:exoribonuclease II activity"/>
    <property type="evidence" value="ECO:0007669"/>
    <property type="project" value="UniProtKB-EC"/>
</dbReference>
<dbReference type="InterPro" id="IPR011129">
    <property type="entry name" value="CSD"/>
</dbReference>
<dbReference type="SUPFAM" id="SSF50249">
    <property type="entry name" value="Nucleic acid-binding proteins"/>
    <property type="match status" value="4"/>
</dbReference>
<evidence type="ECO:0000256" key="8">
    <source>
        <dbReference type="ARBA" id="ARBA00022884"/>
    </source>
</evidence>
<dbReference type="InterPro" id="IPR022966">
    <property type="entry name" value="RNase_II/R_CS"/>
</dbReference>
<evidence type="ECO:0000256" key="2">
    <source>
        <dbReference type="ARBA" id="ARBA00004496"/>
    </source>
</evidence>
<dbReference type="InterPro" id="IPR012340">
    <property type="entry name" value="NA-bd_OB-fold"/>
</dbReference>
<dbReference type="Gene3D" id="2.40.50.140">
    <property type="entry name" value="Nucleic acid-binding proteins"/>
    <property type="match status" value="2"/>
</dbReference>
<dbReference type="InterPro" id="IPR013223">
    <property type="entry name" value="RNase_B_OB_dom"/>
</dbReference>
<dbReference type="InterPro" id="IPR011805">
    <property type="entry name" value="RNase_R"/>
</dbReference>
<dbReference type="EC" id="3.1.13.1" evidence="3"/>
<keyword evidence="5" id="KW-0540">Nuclease</keyword>
<dbReference type="PANTHER" id="PTHR23355:SF9">
    <property type="entry name" value="DIS3-LIKE EXONUCLEASE 2"/>
    <property type="match status" value="1"/>
</dbReference>
<gene>
    <name evidence="10" type="ORF">LCGC14_1447410</name>
</gene>
<dbReference type="PROSITE" id="PS50126">
    <property type="entry name" value="S1"/>
    <property type="match status" value="1"/>
</dbReference>
<dbReference type="PROSITE" id="PS01175">
    <property type="entry name" value="RIBONUCLEASE_II"/>
    <property type="match status" value="1"/>
</dbReference>
<dbReference type="GO" id="GO:0005829">
    <property type="term" value="C:cytosol"/>
    <property type="evidence" value="ECO:0007669"/>
    <property type="project" value="TreeGrafter"/>
</dbReference>
<dbReference type="NCBIfam" id="TIGR00358">
    <property type="entry name" value="3_prime_RNase"/>
    <property type="match status" value="1"/>
</dbReference>
<dbReference type="Pfam" id="PF00575">
    <property type="entry name" value="S1"/>
    <property type="match status" value="1"/>
</dbReference>
<dbReference type="AlphaFoldDB" id="A0A0F9JJL7"/>
<dbReference type="PANTHER" id="PTHR23355">
    <property type="entry name" value="RIBONUCLEASE"/>
    <property type="match status" value="1"/>
</dbReference>
<dbReference type="GO" id="GO:0006402">
    <property type="term" value="P:mRNA catabolic process"/>
    <property type="evidence" value="ECO:0007669"/>
    <property type="project" value="TreeGrafter"/>
</dbReference>
<dbReference type="Pfam" id="PF17876">
    <property type="entry name" value="CSD2"/>
    <property type="match status" value="1"/>
</dbReference>
<dbReference type="SMART" id="SM00955">
    <property type="entry name" value="RNB"/>
    <property type="match status" value="1"/>
</dbReference>
<protein>
    <recommendedName>
        <fullName evidence="3">exoribonuclease II</fullName>
        <ecNumber evidence="3">3.1.13.1</ecNumber>
    </recommendedName>
</protein>
<keyword evidence="6" id="KW-0378">Hydrolase</keyword>
<dbReference type="CDD" id="cd04471">
    <property type="entry name" value="S1_RNase_R"/>
    <property type="match status" value="1"/>
</dbReference>
<evidence type="ECO:0000256" key="4">
    <source>
        <dbReference type="ARBA" id="ARBA00022490"/>
    </source>
</evidence>
<comment type="subcellular location">
    <subcellularLocation>
        <location evidence="2">Cytoplasm</location>
    </subcellularLocation>
</comment>
<dbReference type="InterPro" id="IPR003029">
    <property type="entry name" value="S1_domain"/>
</dbReference>
<dbReference type="Pfam" id="PF00773">
    <property type="entry name" value="RNB"/>
    <property type="match status" value="1"/>
</dbReference>
<sequence length="698" mass="79204">MPRNNMLRKEDILAYLRKKAGRPLPFRELSSRMGVRNTDRRRFKRLLRDLVDEGEVVRTKRGLYGSSVEMAMVTGHFEAHREGFGFVIQEAPGQKDVFIPARATASAMDGDRVVAQVEDTRRRSGRIVRVLERSRAKVAGTIDRAGDAYFLKPKSKSISFDIYIQPRDTMGLEHGDKALVEITEYPTGKRPAMGKVVKELARAESASDEVGGIIEEFALPKRFSGKLSAEAEALRDKPFGKRKDLTALPTVTIDGETARDFDDAVSIKENETGYRLWVHIADVGHYVPWDSPLDIEARRRGTSVYFPGRVVPMLPKALSEDLCSLRPGEDRPAFTIQMDFDLKGKRRGGKFFKSLIRSDQRMTYTSMSRIIEERHKGERLKYTALLGEFDLMRDLAGVMRNKRLARGSLDFDLPEPEILLDVQGRPEDIVRSERNFAHMLIEEFMIAANEAVAEGLAARGVPCLYRIHEEPDEGKVEQLIGSLMLPGLRQKKYTSPKDLHRLLKAVKGTKEEEVVMYQVLRSLKQARYSEQNAGHFGLASKCYLHFTSPIRRYPDLVCHRVLAEALEGRGIPKERKRSLGQLMPLLAFSSSMLERKAVEAERAAVDVLRAWFMRDKVGEEFAATVTGVSPNGIRLRLVEYYVEGFIPVSDLTDDYYLYNEREVALKGRHSGRKFAFGSELAVRVDRVDLEERRVIFGV</sequence>
<comment type="catalytic activity">
    <reaction evidence="1">
        <text>Exonucleolytic cleavage in the 3'- to 5'-direction to yield nucleoside 5'-phosphates.</text>
        <dbReference type="EC" id="3.1.13.1"/>
    </reaction>
</comment>
<dbReference type="HAMAP" id="MF_01895">
    <property type="entry name" value="RNase_R"/>
    <property type="match status" value="1"/>
</dbReference>
<dbReference type="Pfam" id="PF08206">
    <property type="entry name" value="OB_RNB"/>
    <property type="match status" value="1"/>
</dbReference>
<dbReference type="InterPro" id="IPR001900">
    <property type="entry name" value="RNase_II/R"/>
</dbReference>
<accession>A0A0F9JJL7</accession>
<keyword evidence="8" id="KW-0694">RNA-binding</keyword>
<evidence type="ECO:0000259" key="9">
    <source>
        <dbReference type="PROSITE" id="PS50126"/>
    </source>
</evidence>
<dbReference type="EMBL" id="LAZR01009934">
    <property type="protein sequence ID" value="KKM69773.1"/>
    <property type="molecule type" value="Genomic_DNA"/>
</dbReference>
<dbReference type="GO" id="GO:0003723">
    <property type="term" value="F:RNA binding"/>
    <property type="evidence" value="ECO:0007669"/>
    <property type="project" value="UniProtKB-KW"/>
</dbReference>
<dbReference type="NCBIfam" id="TIGR02063">
    <property type="entry name" value="RNase_R"/>
    <property type="match status" value="1"/>
</dbReference>
<dbReference type="SMART" id="SM00357">
    <property type="entry name" value="CSP"/>
    <property type="match status" value="2"/>
</dbReference>
<evidence type="ECO:0000256" key="5">
    <source>
        <dbReference type="ARBA" id="ARBA00022722"/>
    </source>
</evidence>
<keyword evidence="7" id="KW-0269">Exonuclease</keyword>
<dbReference type="InterPro" id="IPR040476">
    <property type="entry name" value="CSD2"/>
</dbReference>
<keyword evidence="4" id="KW-0963">Cytoplasm</keyword>
<organism evidence="10">
    <name type="scientific">marine sediment metagenome</name>
    <dbReference type="NCBI Taxonomy" id="412755"/>
    <lineage>
        <taxon>unclassified sequences</taxon>
        <taxon>metagenomes</taxon>
        <taxon>ecological metagenomes</taxon>
    </lineage>
</organism>
<dbReference type="InterPro" id="IPR004476">
    <property type="entry name" value="RNase_II/RNase_R"/>
</dbReference>